<name>A0A1I7LFB9_9BURK</name>
<evidence type="ECO:0000313" key="2">
    <source>
        <dbReference type="Proteomes" id="UP000199391"/>
    </source>
</evidence>
<gene>
    <name evidence="1" type="ORF">SAMN05216552_102837</name>
</gene>
<dbReference type="EMBL" id="FPBO01000028">
    <property type="protein sequence ID" value="SFV08355.1"/>
    <property type="molecule type" value="Genomic_DNA"/>
</dbReference>
<evidence type="ECO:0000313" key="1">
    <source>
        <dbReference type="EMBL" id="SFV08355.1"/>
    </source>
</evidence>
<protein>
    <submittedName>
        <fullName evidence="1">Uncharacterized protein</fullName>
    </submittedName>
</protein>
<accession>A0A1I7LFB9</accession>
<sequence>MPTVKMALIALAVILAGCQDKPTDPLKPKVPASALIAAA</sequence>
<dbReference type="Proteomes" id="UP000199391">
    <property type="component" value="Unassembled WGS sequence"/>
</dbReference>
<keyword evidence="2" id="KW-1185">Reference proteome</keyword>
<proteinExistence type="predicted"/>
<organism evidence="1 2">
    <name type="scientific">Pseudoduganella namucuonensis</name>
    <dbReference type="NCBI Taxonomy" id="1035707"/>
    <lineage>
        <taxon>Bacteria</taxon>
        <taxon>Pseudomonadati</taxon>
        <taxon>Pseudomonadota</taxon>
        <taxon>Betaproteobacteria</taxon>
        <taxon>Burkholderiales</taxon>
        <taxon>Oxalobacteraceae</taxon>
        <taxon>Telluria group</taxon>
        <taxon>Pseudoduganella</taxon>
    </lineage>
</organism>
<dbReference type="AlphaFoldDB" id="A0A1I7LFB9"/>
<reference evidence="2" key="1">
    <citation type="submission" date="2016-10" db="EMBL/GenBank/DDBJ databases">
        <authorList>
            <person name="Varghese N."/>
            <person name="Submissions S."/>
        </authorList>
    </citation>
    <scope>NUCLEOTIDE SEQUENCE [LARGE SCALE GENOMIC DNA]</scope>
    <source>
        <strain evidence="2">CGMCC 1.11014</strain>
    </source>
</reference>
<dbReference type="PROSITE" id="PS51257">
    <property type="entry name" value="PROKAR_LIPOPROTEIN"/>
    <property type="match status" value="1"/>
</dbReference>